<keyword evidence="2" id="KW-1185">Reference proteome</keyword>
<reference evidence="2" key="1">
    <citation type="journal article" date="2022" name="Mol. Ecol. Resour.">
        <title>The genomes of chicory, endive, great burdock and yacon provide insights into Asteraceae palaeo-polyploidization history and plant inulin production.</title>
        <authorList>
            <person name="Fan W."/>
            <person name="Wang S."/>
            <person name="Wang H."/>
            <person name="Wang A."/>
            <person name="Jiang F."/>
            <person name="Liu H."/>
            <person name="Zhao H."/>
            <person name="Xu D."/>
            <person name="Zhang Y."/>
        </authorList>
    </citation>
    <scope>NUCLEOTIDE SEQUENCE [LARGE SCALE GENOMIC DNA]</scope>
    <source>
        <strain evidence="2">cv. Punajuju</strain>
    </source>
</reference>
<protein>
    <submittedName>
        <fullName evidence="1">Uncharacterized protein</fullName>
    </submittedName>
</protein>
<organism evidence="1 2">
    <name type="scientific">Cichorium intybus</name>
    <name type="common">Chicory</name>
    <dbReference type="NCBI Taxonomy" id="13427"/>
    <lineage>
        <taxon>Eukaryota</taxon>
        <taxon>Viridiplantae</taxon>
        <taxon>Streptophyta</taxon>
        <taxon>Embryophyta</taxon>
        <taxon>Tracheophyta</taxon>
        <taxon>Spermatophyta</taxon>
        <taxon>Magnoliopsida</taxon>
        <taxon>eudicotyledons</taxon>
        <taxon>Gunneridae</taxon>
        <taxon>Pentapetalae</taxon>
        <taxon>asterids</taxon>
        <taxon>campanulids</taxon>
        <taxon>Asterales</taxon>
        <taxon>Asteraceae</taxon>
        <taxon>Cichorioideae</taxon>
        <taxon>Cichorieae</taxon>
        <taxon>Cichoriinae</taxon>
        <taxon>Cichorium</taxon>
    </lineage>
</organism>
<name>A0ACB9F286_CICIN</name>
<sequence length="215" mass="24065">MVIPSLFGRRERLGDSSAGSEHLFSRSKVLLNDISGEARDDELVAVLGASGSGKSTLIDALANRIAKGSLKETVTLNGEQLESKLLKVISAYMMQDDLLFPILTVEKTLMFAAEFRLPRTFSKSKKKLRVQVLIDQLGLRNAAKTVIGDEGHRGVSGGKPKRSPSLLLRLYVCSPIKPSHQSPLIDQCIFYQCIFDWYKFDNMCSDEREKEREER</sequence>
<dbReference type="EMBL" id="CM042011">
    <property type="protein sequence ID" value="KAI3765202.1"/>
    <property type="molecule type" value="Genomic_DNA"/>
</dbReference>
<proteinExistence type="predicted"/>
<accession>A0ACB9F286</accession>
<dbReference type="Proteomes" id="UP001055811">
    <property type="component" value="Linkage Group LG03"/>
</dbReference>
<evidence type="ECO:0000313" key="2">
    <source>
        <dbReference type="Proteomes" id="UP001055811"/>
    </source>
</evidence>
<reference evidence="1 2" key="2">
    <citation type="journal article" date="2022" name="Mol. Ecol. Resour.">
        <title>The genomes of chicory, endive, great burdock and yacon provide insights into Asteraceae paleo-polyploidization history and plant inulin production.</title>
        <authorList>
            <person name="Fan W."/>
            <person name="Wang S."/>
            <person name="Wang H."/>
            <person name="Wang A."/>
            <person name="Jiang F."/>
            <person name="Liu H."/>
            <person name="Zhao H."/>
            <person name="Xu D."/>
            <person name="Zhang Y."/>
        </authorList>
    </citation>
    <scope>NUCLEOTIDE SEQUENCE [LARGE SCALE GENOMIC DNA]</scope>
    <source>
        <strain evidence="2">cv. Punajuju</strain>
        <tissue evidence="1">Leaves</tissue>
    </source>
</reference>
<gene>
    <name evidence="1" type="ORF">L2E82_15230</name>
</gene>
<comment type="caution">
    <text evidence="1">The sequence shown here is derived from an EMBL/GenBank/DDBJ whole genome shotgun (WGS) entry which is preliminary data.</text>
</comment>
<evidence type="ECO:0000313" key="1">
    <source>
        <dbReference type="EMBL" id="KAI3765202.1"/>
    </source>
</evidence>